<dbReference type="PROSITE" id="PS50405">
    <property type="entry name" value="GST_CTER"/>
    <property type="match status" value="1"/>
</dbReference>
<dbReference type="SFLD" id="SFLDG01150">
    <property type="entry name" value="Main.1:_Beta-like"/>
    <property type="match status" value="1"/>
</dbReference>
<dbReference type="PANTHER" id="PTHR44051">
    <property type="entry name" value="GLUTATHIONE S-TRANSFERASE-RELATED"/>
    <property type="match status" value="1"/>
</dbReference>
<evidence type="ECO:0000259" key="3">
    <source>
        <dbReference type="PROSITE" id="PS50405"/>
    </source>
</evidence>
<proteinExistence type="inferred from homology"/>
<accession>A0ABY6MXU0</accession>
<evidence type="ECO:0000259" key="2">
    <source>
        <dbReference type="PROSITE" id="PS50404"/>
    </source>
</evidence>
<dbReference type="EMBL" id="CP100390">
    <property type="protein sequence ID" value="UZE94597.1"/>
    <property type="molecule type" value="Genomic_DNA"/>
</dbReference>
<dbReference type="PANTHER" id="PTHR44051:SF9">
    <property type="entry name" value="GLUTATHIONE S-TRANSFERASE 1"/>
    <property type="match status" value="1"/>
</dbReference>
<dbReference type="SUPFAM" id="SSF52833">
    <property type="entry name" value="Thioredoxin-like"/>
    <property type="match status" value="1"/>
</dbReference>
<reference evidence="4" key="1">
    <citation type="submission" date="2022-06" db="EMBL/GenBank/DDBJ databases">
        <title>Alkalimarinus sp. nov., isolated from gut of a Alitta virens.</title>
        <authorList>
            <person name="Yang A.I."/>
            <person name="Shin N.-R."/>
        </authorList>
    </citation>
    <scope>NUCLEOTIDE SEQUENCE</scope>
    <source>
        <strain evidence="4">A2M4</strain>
    </source>
</reference>
<dbReference type="InterPro" id="IPR036249">
    <property type="entry name" value="Thioredoxin-like_sf"/>
</dbReference>
<dbReference type="SUPFAM" id="SSF47616">
    <property type="entry name" value="GST C-terminal domain-like"/>
    <property type="match status" value="1"/>
</dbReference>
<protein>
    <submittedName>
        <fullName evidence="4">Glutathione S-transferase</fullName>
    </submittedName>
</protein>
<evidence type="ECO:0000313" key="5">
    <source>
        <dbReference type="Proteomes" id="UP001163739"/>
    </source>
</evidence>
<dbReference type="Proteomes" id="UP001163739">
    <property type="component" value="Chromosome"/>
</dbReference>
<dbReference type="InterPro" id="IPR036282">
    <property type="entry name" value="Glutathione-S-Trfase_C_sf"/>
</dbReference>
<dbReference type="CDD" id="cd03046">
    <property type="entry name" value="GST_N_GTT1_like"/>
    <property type="match status" value="1"/>
</dbReference>
<gene>
    <name evidence="4" type="ORF">NKI27_10910</name>
</gene>
<dbReference type="PROSITE" id="PS50404">
    <property type="entry name" value="GST_NTER"/>
    <property type="match status" value="1"/>
</dbReference>
<dbReference type="SFLD" id="SFLDS00019">
    <property type="entry name" value="Glutathione_Transferase_(cytos"/>
    <property type="match status" value="1"/>
</dbReference>
<name>A0ABY6MXU0_9ALTE</name>
<dbReference type="Pfam" id="PF02798">
    <property type="entry name" value="GST_N"/>
    <property type="match status" value="1"/>
</dbReference>
<dbReference type="InterPro" id="IPR010987">
    <property type="entry name" value="Glutathione-S-Trfase_C-like"/>
</dbReference>
<keyword evidence="5" id="KW-1185">Reference proteome</keyword>
<organism evidence="4 5">
    <name type="scientific">Alkalimarinus alittae</name>
    <dbReference type="NCBI Taxonomy" id="2961619"/>
    <lineage>
        <taxon>Bacteria</taxon>
        <taxon>Pseudomonadati</taxon>
        <taxon>Pseudomonadota</taxon>
        <taxon>Gammaproteobacteria</taxon>
        <taxon>Alteromonadales</taxon>
        <taxon>Alteromonadaceae</taxon>
        <taxon>Alkalimarinus</taxon>
    </lineage>
</organism>
<dbReference type="InterPro" id="IPR004046">
    <property type="entry name" value="GST_C"/>
</dbReference>
<dbReference type="Pfam" id="PF00043">
    <property type="entry name" value="GST_C"/>
    <property type="match status" value="1"/>
</dbReference>
<feature type="domain" description="GST C-terminal" evidence="3">
    <location>
        <begin position="87"/>
        <end position="222"/>
    </location>
</feature>
<dbReference type="RefSeq" id="WP_265046090.1">
    <property type="nucleotide sequence ID" value="NZ_CP100390.1"/>
</dbReference>
<dbReference type="InterPro" id="IPR004045">
    <property type="entry name" value="Glutathione_S-Trfase_N"/>
</dbReference>
<feature type="domain" description="GST N-terminal" evidence="2">
    <location>
        <begin position="1"/>
        <end position="81"/>
    </location>
</feature>
<dbReference type="SFLD" id="SFLDG00358">
    <property type="entry name" value="Main_(cytGST)"/>
    <property type="match status" value="1"/>
</dbReference>
<sequence length="222" mass="24615">MVVVHHLENSRSQRILWTLEELGVPYEVKRYERDKKTSLAPESLKAVHPLGKSPVITDDDITVAESGAIIEYLIGKYGNGQFTVDTASAAHRDYVFWLHFAEGSLMPPLLLKLVFDKVRTSPMPFFAKPIAKSIAQKVMKSFVGPNIKGNLAFIEHYLADHEWFAGDKLTGADMQMSFPLEACVASGVADSGYPNIVAYVKRVHARPAYQKALSVGGPYDYA</sequence>
<evidence type="ECO:0000256" key="1">
    <source>
        <dbReference type="RuleBase" id="RU003494"/>
    </source>
</evidence>
<dbReference type="Gene3D" id="1.20.1050.10">
    <property type="match status" value="1"/>
</dbReference>
<dbReference type="CDD" id="cd03189">
    <property type="entry name" value="GST_C_GTT1_like"/>
    <property type="match status" value="1"/>
</dbReference>
<dbReference type="InterPro" id="IPR040079">
    <property type="entry name" value="Glutathione_S-Trfase"/>
</dbReference>
<dbReference type="Gene3D" id="3.40.30.10">
    <property type="entry name" value="Glutaredoxin"/>
    <property type="match status" value="1"/>
</dbReference>
<evidence type="ECO:0000313" key="4">
    <source>
        <dbReference type="EMBL" id="UZE94597.1"/>
    </source>
</evidence>
<comment type="similarity">
    <text evidence="1">Belongs to the GST superfamily.</text>
</comment>